<organism evidence="2 3">
    <name type="scientific">Algoriphagus oliviformis</name>
    <dbReference type="NCBI Taxonomy" id="2811231"/>
    <lineage>
        <taxon>Bacteria</taxon>
        <taxon>Pseudomonadati</taxon>
        <taxon>Bacteroidota</taxon>
        <taxon>Cytophagia</taxon>
        <taxon>Cytophagales</taxon>
        <taxon>Cyclobacteriaceae</taxon>
        <taxon>Algoriphagus</taxon>
    </lineage>
</organism>
<evidence type="ECO:0000259" key="1">
    <source>
        <dbReference type="Pfam" id="PF13590"/>
    </source>
</evidence>
<name>A0ABS3C7M3_9BACT</name>
<comment type="caution">
    <text evidence="2">The sequence shown here is derived from an EMBL/GenBank/DDBJ whole genome shotgun (WGS) entry which is preliminary data.</text>
</comment>
<dbReference type="Proteomes" id="UP000664317">
    <property type="component" value="Unassembled WGS sequence"/>
</dbReference>
<protein>
    <submittedName>
        <fullName evidence="2">DUF4136 domain-containing protein</fullName>
    </submittedName>
</protein>
<accession>A0ABS3C7M3</accession>
<proteinExistence type="predicted"/>
<keyword evidence="3" id="KW-1185">Reference proteome</keyword>
<sequence>MRKHFLFFALALGAFCSCSPTRVVVEKNKYEDFKLSNYSSFDFAQIDTPNDSLAPYGEIVDQLKRNFAEAMEARGIKQIASNPDLRVNFGVVVEEKVQTRETNLSTDPFTYAGQRNYYWEVREIPVNTYRQGSLTVHIVNSPGNVLVWAGMISEVVPKKEEKKPQAVQNAVDQIFEYLDINNK</sequence>
<dbReference type="InterPro" id="IPR025411">
    <property type="entry name" value="DUF4136"/>
</dbReference>
<dbReference type="EMBL" id="JAFKCT010000009">
    <property type="protein sequence ID" value="MBN7812835.1"/>
    <property type="molecule type" value="Genomic_DNA"/>
</dbReference>
<reference evidence="2 3" key="1">
    <citation type="submission" date="2021-03" db="EMBL/GenBank/DDBJ databases">
        <title>novel species isolated from a fishpond in China.</title>
        <authorList>
            <person name="Lu H."/>
            <person name="Cai Z."/>
        </authorList>
    </citation>
    <scope>NUCLEOTIDE SEQUENCE [LARGE SCALE GENOMIC DNA]</scope>
    <source>
        <strain evidence="2 3">H41</strain>
    </source>
</reference>
<dbReference type="Pfam" id="PF13590">
    <property type="entry name" value="DUF4136"/>
    <property type="match status" value="1"/>
</dbReference>
<dbReference type="Gene3D" id="3.30.160.670">
    <property type="match status" value="1"/>
</dbReference>
<feature type="domain" description="DUF4136" evidence="1">
    <location>
        <begin position="31"/>
        <end position="176"/>
    </location>
</feature>
<evidence type="ECO:0000313" key="3">
    <source>
        <dbReference type="Proteomes" id="UP000664317"/>
    </source>
</evidence>
<evidence type="ECO:0000313" key="2">
    <source>
        <dbReference type="EMBL" id="MBN7812835.1"/>
    </source>
</evidence>
<dbReference type="RefSeq" id="WP_206579613.1">
    <property type="nucleotide sequence ID" value="NZ_JAFKCT010000009.1"/>
</dbReference>
<dbReference type="PROSITE" id="PS51257">
    <property type="entry name" value="PROKAR_LIPOPROTEIN"/>
    <property type="match status" value="1"/>
</dbReference>
<gene>
    <name evidence="2" type="ORF">J0A68_17905</name>
</gene>